<sequence length="256" mass="27279">MEKSTSTSTSTSTAAQIAEPPPSATSSLSAQDLSLPPTADQRSSPPMVAAELPSLAVDLDSSPSLTPGAAAQPHSGAQVPPPPLIATTDPSSRGRKRALEGNVQIDNSNYYKLRLLVKDLRPQVLEVLRTPDFRNSKAAIDIQEKMKLILELYQEMIGGAPKREKTTKSESLSNGKAINQTPQSTSTELRSSKPISVQTDKHNSDGDADKVVGGSAFGWNFVTYGGTEAVYSGMSKEDYRGSHPIIQAEAEVDNTL</sequence>
<keyword evidence="3" id="KW-1185">Reference proteome</keyword>
<dbReference type="OMA" id="NCKAANE"/>
<dbReference type="KEGG" id="eus:EUTSA_v10008538mg"/>
<name>V4KZK6_EUTSA</name>
<dbReference type="AlphaFoldDB" id="V4KZK6"/>
<feature type="region of interest" description="Disordered" evidence="1">
    <location>
        <begin position="1"/>
        <end position="95"/>
    </location>
</feature>
<dbReference type="Gramene" id="ESQ36804">
    <property type="protein sequence ID" value="ESQ36804"/>
    <property type="gene ID" value="EUTSA_v10008538mg"/>
</dbReference>
<feature type="compositionally biased region" description="Low complexity" evidence="1">
    <location>
        <begin position="1"/>
        <end position="13"/>
    </location>
</feature>
<dbReference type="PANTHER" id="PTHR35459">
    <property type="entry name" value="T1N6.14 PROTEIN"/>
    <property type="match status" value="1"/>
</dbReference>
<evidence type="ECO:0000313" key="2">
    <source>
        <dbReference type="EMBL" id="ESQ36804.1"/>
    </source>
</evidence>
<gene>
    <name evidence="2" type="ORF">EUTSA_v10008538mg</name>
</gene>
<dbReference type="STRING" id="72664.V4KZK6"/>
<evidence type="ECO:0000313" key="3">
    <source>
        <dbReference type="Proteomes" id="UP000030689"/>
    </source>
</evidence>
<dbReference type="eggNOG" id="ENOG502S5NN">
    <property type="taxonomic scope" value="Eukaryota"/>
</dbReference>
<accession>V4KZK6</accession>
<dbReference type="Proteomes" id="UP000030689">
    <property type="component" value="Unassembled WGS sequence"/>
</dbReference>
<reference evidence="2 3" key="1">
    <citation type="journal article" date="2013" name="Front. Plant Sci.">
        <title>The Reference Genome of the Halophytic Plant Eutrema salsugineum.</title>
        <authorList>
            <person name="Yang R."/>
            <person name="Jarvis D.E."/>
            <person name="Chen H."/>
            <person name="Beilstein M.A."/>
            <person name="Grimwood J."/>
            <person name="Jenkins J."/>
            <person name="Shu S."/>
            <person name="Prochnik S."/>
            <person name="Xin M."/>
            <person name="Ma C."/>
            <person name="Schmutz J."/>
            <person name="Wing R.A."/>
            <person name="Mitchell-Olds T."/>
            <person name="Schumaker K.S."/>
            <person name="Wang X."/>
        </authorList>
    </citation>
    <scope>NUCLEOTIDE SEQUENCE [LARGE SCALE GENOMIC DNA]</scope>
</reference>
<protein>
    <submittedName>
        <fullName evidence="2">Uncharacterized protein</fullName>
    </submittedName>
</protein>
<dbReference type="EMBL" id="KI517683">
    <property type="protein sequence ID" value="ESQ36804.1"/>
    <property type="molecule type" value="Genomic_DNA"/>
</dbReference>
<dbReference type="PANTHER" id="PTHR35459:SF2">
    <property type="entry name" value="T1N6.14 PROTEIN"/>
    <property type="match status" value="1"/>
</dbReference>
<organism evidence="2 3">
    <name type="scientific">Eutrema salsugineum</name>
    <name type="common">Saltwater cress</name>
    <name type="synonym">Sisymbrium salsugineum</name>
    <dbReference type="NCBI Taxonomy" id="72664"/>
    <lineage>
        <taxon>Eukaryota</taxon>
        <taxon>Viridiplantae</taxon>
        <taxon>Streptophyta</taxon>
        <taxon>Embryophyta</taxon>
        <taxon>Tracheophyta</taxon>
        <taxon>Spermatophyta</taxon>
        <taxon>Magnoliopsida</taxon>
        <taxon>eudicotyledons</taxon>
        <taxon>Gunneridae</taxon>
        <taxon>Pentapetalae</taxon>
        <taxon>rosids</taxon>
        <taxon>malvids</taxon>
        <taxon>Brassicales</taxon>
        <taxon>Brassicaceae</taxon>
        <taxon>Eutremeae</taxon>
        <taxon>Eutrema</taxon>
    </lineage>
</organism>
<dbReference type="OrthoDB" id="672903at2759"/>
<evidence type="ECO:0000256" key="1">
    <source>
        <dbReference type="SAM" id="MobiDB-lite"/>
    </source>
</evidence>
<proteinExistence type="predicted"/>
<feature type="compositionally biased region" description="Basic and acidic residues" evidence="1">
    <location>
        <begin position="199"/>
        <end position="208"/>
    </location>
</feature>
<feature type="compositionally biased region" description="Polar residues" evidence="1">
    <location>
        <begin position="169"/>
        <end position="198"/>
    </location>
</feature>
<feature type="region of interest" description="Disordered" evidence="1">
    <location>
        <begin position="161"/>
        <end position="208"/>
    </location>
</feature>